<dbReference type="EMBL" id="JBHTEF010000001">
    <property type="protein sequence ID" value="MFC7582186.1"/>
    <property type="molecule type" value="Genomic_DNA"/>
</dbReference>
<dbReference type="InterPro" id="IPR017926">
    <property type="entry name" value="GATASE"/>
</dbReference>
<dbReference type="PROSITE" id="PS50254">
    <property type="entry name" value="REL_2"/>
    <property type="match status" value="1"/>
</dbReference>
<dbReference type="Pfam" id="PF00117">
    <property type="entry name" value="GATase"/>
    <property type="match status" value="1"/>
</dbReference>
<dbReference type="SUPFAM" id="SSF52317">
    <property type="entry name" value="Class I glutamine amidotransferase-like"/>
    <property type="match status" value="1"/>
</dbReference>
<evidence type="ECO:0000313" key="3">
    <source>
        <dbReference type="Proteomes" id="UP001596527"/>
    </source>
</evidence>
<dbReference type="Gene3D" id="3.40.50.880">
    <property type="match status" value="1"/>
</dbReference>
<proteinExistence type="predicted"/>
<dbReference type="Proteomes" id="UP001596527">
    <property type="component" value="Unassembled WGS sequence"/>
</dbReference>
<organism evidence="2 3">
    <name type="scientific">Schaalia naturae</name>
    <dbReference type="NCBI Taxonomy" id="635203"/>
    <lineage>
        <taxon>Bacteria</taxon>
        <taxon>Bacillati</taxon>
        <taxon>Actinomycetota</taxon>
        <taxon>Actinomycetes</taxon>
        <taxon>Actinomycetales</taxon>
        <taxon>Actinomycetaceae</taxon>
        <taxon>Schaalia</taxon>
    </lineage>
</organism>
<evidence type="ECO:0000259" key="1">
    <source>
        <dbReference type="PROSITE" id="PS50254"/>
    </source>
</evidence>
<name>A0ABW2SQP7_9ACTO</name>
<dbReference type="RefSeq" id="WP_380976082.1">
    <property type="nucleotide sequence ID" value="NZ_JBHTEF010000001.1"/>
</dbReference>
<sequence>MRPFLLVSTRPEDEAIEAEYRSFQRASGRSPDALEQVRSDMLGLPEIDVQAYSGIIVAGSPYGTTTPEDRKSPTQKRTEQELTRLLAEIVAAGAPCLTTGYGTEVATVLRGGVVTTKWAELPSIVEIELTPEGREDPLLADFPPSFHTYVGHHEAVEAPPEGAVVLARSMTCPVQMMRLGPTFYATQFNPELDSDAIRSRLSTYADAGYSGTDDMDSLVLLGRDGPGGHQAGVVVRHFVDMFAH</sequence>
<dbReference type="InterPro" id="IPR011539">
    <property type="entry name" value="RHD_DNA_bind_dom"/>
</dbReference>
<keyword evidence="3" id="KW-1185">Reference proteome</keyword>
<accession>A0ABW2SQP7</accession>
<gene>
    <name evidence="2" type="ORF">ACFQWG_13385</name>
</gene>
<keyword evidence="2" id="KW-0315">Glutamine amidotransferase</keyword>
<dbReference type="InterPro" id="IPR029062">
    <property type="entry name" value="Class_I_gatase-like"/>
</dbReference>
<protein>
    <submittedName>
        <fullName evidence="2">Glutamine amidotransferase</fullName>
    </submittedName>
</protein>
<comment type="caution">
    <text evidence="2">The sequence shown here is derived from an EMBL/GenBank/DDBJ whole genome shotgun (WGS) entry which is preliminary data.</text>
</comment>
<reference evidence="3" key="1">
    <citation type="journal article" date="2019" name="Int. J. Syst. Evol. Microbiol.">
        <title>The Global Catalogue of Microorganisms (GCM) 10K type strain sequencing project: providing services to taxonomists for standard genome sequencing and annotation.</title>
        <authorList>
            <consortium name="The Broad Institute Genomics Platform"/>
            <consortium name="The Broad Institute Genome Sequencing Center for Infectious Disease"/>
            <person name="Wu L."/>
            <person name="Ma J."/>
        </authorList>
    </citation>
    <scope>NUCLEOTIDE SEQUENCE [LARGE SCALE GENOMIC DNA]</scope>
    <source>
        <strain evidence="3">CCUG 56698</strain>
    </source>
</reference>
<evidence type="ECO:0000313" key="2">
    <source>
        <dbReference type="EMBL" id="MFC7582186.1"/>
    </source>
</evidence>
<feature type="domain" description="RHD" evidence="1">
    <location>
        <begin position="1"/>
        <end position="73"/>
    </location>
</feature>